<reference evidence="3 4" key="1">
    <citation type="submission" date="2016-05" db="EMBL/GenBank/DDBJ databases">
        <title>A degradative enzymes factory behind the ericoid mycorrhizal symbiosis.</title>
        <authorList>
            <consortium name="DOE Joint Genome Institute"/>
            <person name="Martino E."/>
            <person name="Morin E."/>
            <person name="Grelet G."/>
            <person name="Kuo A."/>
            <person name="Kohler A."/>
            <person name="Daghino S."/>
            <person name="Barry K."/>
            <person name="Choi C."/>
            <person name="Cichocki N."/>
            <person name="Clum A."/>
            <person name="Copeland A."/>
            <person name="Hainaut M."/>
            <person name="Haridas S."/>
            <person name="Labutti K."/>
            <person name="Lindquist E."/>
            <person name="Lipzen A."/>
            <person name="Khouja H.-R."/>
            <person name="Murat C."/>
            <person name="Ohm R."/>
            <person name="Olson A."/>
            <person name="Spatafora J."/>
            <person name="Veneault-Fourrey C."/>
            <person name="Henrissat B."/>
            <person name="Grigoriev I."/>
            <person name="Martin F."/>
            <person name="Perotto S."/>
        </authorList>
    </citation>
    <scope>NUCLEOTIDE SEQUENCE [LARGE SCALE GENOMIC DNA]</scope>
    <source>
        <strain evidence="3 4">UAMH 7357</strain>
    </source>
</reference>
<proteinExistence type="predicted"/>
<feature type="compositionally biased region" description="Low complexity" evidence="1">
    <location>
        <begin position="46"/>
        <end position="55"/>
    </location>
</feature>
<organism evidence="3 4">
    <name type="scientific">Hyaloscypha hepaticicola</name>
    <dbReference type="NCBI Taxonomy" id="2082293"/>
    <lineage>
        <taxon>Eukaryota</taxon>
        <taxon>Fungi</taxon>
        <taxon>Dikarya</taxon>
        <taxon>Ascomycota</taxon>
        <taxon>Pezizomycotina</taxon>
        <taxon>Leotiomycetes</taxon>
        <taxon>Helotiales</taxon>
        <taxon>Hyaloscyphaceae</taxon>
        <taxon>Hyaloscypha</taxon>
    </lineage>
</organism>
<dbReference type="EMBL" id="KZ613480">
    <property type="protein sequence ID" value="PMD21770.1"/>
    <property type="molecule type" value="Genomic_DNA"/>
</dbReference>
<sequence length="375" mass="42535">MGSDKSNKERKPRPKRKAGNTINTEAGSEWDFIRLGLINLPSFENSAPSIPSLSPTPIPKSTRRGGKKRRVTFDDDYEPPRRKKRKTENQKSSPKICSESSSSVSSTTPRREALRRSSRLKEKQAISQTSELIAEAGGNAANTKNMQTIQTTVPEIEDKTFNLPALPTEIRAVIWAHLAGYEGPVRTIEVRINQTRFVNPTFTIDSPEGPYQAPDIRTVMACPEGLRQFNARFPNRIRLEGSRDIYFNAARDIIYMDLRSLWALSKLDRPVITLGLFSTHNPRPRPRGFRKIQNLATPFEDNNLQGINDLRERLRGQLKGVVEPIRTLRDVPDAIETLGRLNLHFTTMYLEDRYGQRDSYLACVGEWPSFFGPPT</sequence>
<protein>
    <recommendedName>
        <fullName evidence="2">2EXR domain-containing protein</fullName>
    </recommendedName>
</protein>
<keyword evidence="4" id="KW-1185">Reference proteome</keyword>
<dbReference type="InterPro" id="IPR045518">
    <property type="entry name" value="2EXR"/>
</dbReference>
<feature type="compositionally biased region" description="Low complexity" evidence="1">
    <location>
        <begin position="92"/>
        <end position="106"/>
    </location>
</feature>
<dbReference type="Proteomes" id="UP000235672">
    <property type="component" value="Unassembled WGS sequence"/>
</dbReference>
<feature type="region of interest" description="Disordered" evidence="1">
    <location>
        <begin position="1"/>
        <end position="26"/>
    </location>
</feature>
<feature type="compositionally biased region" description="Basic residues" evidence="1">
    <location>
        <begin position="61"/>
        <end position="70"/>
    </location>
</feature>
<name>A0A2J6Q663_9HELO</name>
<feature type="domain" description="2EXR" evidence="2">
    <location>
        <begin position="164"/>
        <end position="254"/>
    </location>
</feature>
<gene>
    <name evidence="3" type="ORF">NA56DRAFT_703418</name>
</gene>
<dbReference type="Pfam" id="PF20150">
    <property type="entry name" value="2EXR"/>
    <property type="match status" value="1"/>
</dbReference>
<dbReference type="AlphaFoldDB" id="A0A2J6Q663"/>
<evidence type="ECO:0000313" key="4">
    <source>
        <dbReference type="Proteomes" id="UP000235672"/>
    </source>
</evidence>
<feature type="compositionally biased region" description="Basic and acidic residues" evidence="1">
    <location>
        <begin position="109"/>
        <end position="124"/>
    </location>
</feature>
<dbReference type="OrthoDB" id="3548310at2759"/>
<evidence type="ECO:0000256" key="1">
    <source>
        <dbReference type="SAM" id="MobiDB-lite"/>
    </source>
</evidence>
<accession>A0A2J6Q663</accession>
<evidence type="ECO:0000313" key="3">
    <source>
        <dbReference type="EMBL" id="PMD21770.1"/>
    </source>
</evidence>
<evidence type="ECO:0000259" key="2">
    <source>
        <dbReference type="Pfam" id="PF20150"/>
    </source>
</evidence>
<feature type="region of interest" description="Disordered" evidence="1">
    <location>
        <begin position="43"/>
        <end position="126"/>
    </location>
</feature>